<dbReference type="EMBL" id="CP050855">
    <property type="protein sequence ID" value="QLH63330.1"/>
    <property type="molecule type" value="Genomic_DNA"/>
</dbReference>
<accession>A0A068Z8U6</accession>
<evidence type="ECO:0000313" key="1">
    <source>
        <dbReference type="EMBL" id="QLH63330.1"/>
    </source>
</evidence>
<sequence length="126" mass="14543">MIKVSVHNDIELPAVARKYAHALQSWKNGGSLPSVFGNEGQWEDSGRLRDSFVFKIHIRLPDEKSWPAKLPAASRKSNSYLVYSRHFLYPDKYQLISIMTPNAHELARTSYMAEIERRAEEFQSSF</sequence>
<proteinExistence type="predicted"/>
<dbReference type="Proteomes" id="UP000042738">
    <property type="component" value="Chromosome"/>
</dbReference>
<dbReference type="AlphaFoldDB" id="A0A068Z8U6"/>
<dbReference type="STRING" id="138074.SYMBAF_80004"/>
<dbReference type="RefSeq" id="WP_082027024.1">
    <property type="nucleotide sequence ID" value="NZ_CP050855.1"/>
</dbReference>
<organism evidence="1 2">
    <name type="scientific">Serratia symbiotica</name>
    <dbReference type="NCBI Taxonomy" id="138074"/>
    <lineage>
        <taxon>Bacteria</taxon>
        <taxon>Pseudomonadati</taxon>
        <taxon>Pseudomonadota</taxon>
        <taxon>Gammaproteobacteria</taxon>
        <taxon>Enterobacterales</taxon>
        <taxon>Yersiniaceae</taxon>
        <taxon>Serratia</taxon>
    </lineage>
</organism>
<name>A0A068Z8U6_9GAMM</name>
<dbReference type="Pfam" id="PF13957">
    <property type="entry name" value="YafO_toxin"/>
    <property type="match status" value="1"/>
</dbReference>
<evidence type="ECO:0000313" key="2">
    <source>
        <dbReference type="Proteomes" id="UP000042738"/>
    </source>
</evidence>
<protein>
    <submittedName>
        <fullName evidence="1">Type II toxin-antitoxin system YafO family toxin</fullName>
    </submittedName>
</protein>
<dbReference type="GeneID" id="93736990"/>
<gene>
    <name evidence="1" type="ORF">SYMBAF_10840</name>
</gene>
<reference evidence="1 2" key="1">
    <citation type="journal article" date="2014" name="Genome Announc.">
        <title>Whole-Genome Sequence of Serratia symbiotica Strain CWBI-2.3T, a Free-Living Symbiont of the Black Bean Aphid Aphis fabae.</title>
        <authorList>
            <person name="Foray V."/>
            <person name="Grigorescu A.S."/>
            <person name="Sabri A."/>
            <person name="Haubruge E."/>
            <person name="Lognay G."/>
            <person name="Francis F."/>
            <person name="Fauconnier M.L."/>
            <person name="Hance T."/>
            <person name="Thonart P."/>
        </authorList>
    </citation>
    <scope>NUCLEOTIDE SEQUENCE [LARGE SCALE GENOMIC DNA]</scope>
    <source>
        <strain evidence="1">CWBI-2.3</strain>
    </source>
</reference>
<dbReference type="InterPro" id="IPR020353">
    <property type="entry name" value="Toxin_YafO"/>
</dbReference>